<sequence length="308" mass="34635">MRALVISGGGSKGAFAGGVAQYLIEEKGHEYDLLIGTSTGSLLVSHLGLKNAEKIKQVYTNVNQNAIFNRRPFTIKKKKGVETIGINHFNVLRNLFRGSKTFGESHNLKKLIQNTLSESEFGVLKASKTDVVVTVSNLSLNQVEYKSINDFSYEEYCEWIWISCNYTPFMTLVKKDGCEYADGGLGSMVPIEEAIRRGATTVDAIILQTEVTSFNRMPSINAFSLLTNMFAFMLDRIESQNVRIGKFVANNQNAIINFYYTPTVLTTNSLVFDKEKMTKWWQSGFDFAKYKNTETSPLEIETETIPEQ</sequence>
<dbReference type="AlphaFoldDB" id="A0A5D0QTB2"/>
<dbReference type="InterPro" id="IPR016035">
    <property type="entry name" value="Acyl_Trfase/lysoPLipase"/>
</dbReference>
<feature type="active site" description="Nucleophile" evidence="2">
    <location>
        <position position="38"/>
    </location>
</feature>
<dbReference type="EMBL" id="VSKL01000004">
    <property type="protein sequence ID" value="TYB72387.1"/>
    <property type="molecule type" value="Genomic_DNA"/>
</dbReference>
<dbReference type="GO" id="GO:0016787">
    <property type="term" value="F:hydrolase activity"/>
    <property type="evidence" value="ECO:0007669"/>
    <property type="project" value="UniProtKB-UniRule"/>
</dbReference>
<name>A0A5D0QTB2_9FLAO</name>
<dbReference type="OrthoDB" id="1489257at2"/>
<gene>
    <name evidence="4" type="ORF">ES675_11530</name>
</gene>
<dbReference type="RefSeq" id="WP_066251583.1">
    <property type="nucleotide sequence ID" value="NZ_VSKL01000004.1"/>
</dbReference>
<evidence type="ECO:0000313" key="4">
    <source>
        <dbReference type="EMBL" id="TYB72387.1"/>
    </source>
</evidence>
<dbReference type="GO" id="GO:0016042">
    <property type="term" value="P:lipid catabolic process"/>
    <property type="evidence" value="ECO:0007669"/>
    <property type="project" value="UniProtKB-UniRule"/>
</dbReference>
<reference evidence="4 5" key="1">
    <citation type="submission" date="2019-08" db="EMBL/GenBank/DDBJ databases">
        <title>Genomes of Antarctic Bizionia species.</title>
        <authorList>
            <person name="Bowman J.P."/>
        </authorList>
    </citation>
    <scope>NUCLEOTIDE SEQUENCE [LARGE SCALE GENOMIC DNA]</scope>
    <source>
        <strain evidence="4 5">APA-1</strain>
    </source>
</reference>
<feature type="short sequence motif" description="GXSXG" evidence="2">
    <location>
        <begin position="36"/>
        <end position="40"/>
    </location>
</feature>
<keyword evidence="2" id="KW-0378">Hydrolase</keyword>
<dbReference type="Pfam" id="PF01734">
    <property type="entry name" value="Patatin"/>
    <property type="match status" value="1"/>
</dbReference>
<feature type="active site" description="Proton acceptor" evidence="2">
    <location>
        <position position="182"/>
    </location>
</feature>
<proteinExistence type="predicted"/>
<protein>
    <submittedName>
        <fullName evidence="4">Patatin-like phospholipase family protein</fullName>
    </submittedName>
</protein>
<dbReference type="SUPFAM" id="SSF52151">
    <property type="entry name" value="FabD/lysophospholipase-like"/>
    <property type="match status" value="1"/>
</dbReference>
<feature type="short sequence motif" description="GXGXXG" evidence="2">
    <location>
        <begin position="8"/>
        <end position="13"/>
    </location>
</feature>
<keyword evidence="5" id="KW-1185">Reference proteome</keyword>
<keyword evidence="1 2" id="KW-0443">Lipid metabolism</keyword>
<feature type="short sequence motif" description="DGA/G" evidence="2">
    <location>
        <begin position="182"/>
        <end position="184"/>
    </location>
</feature>
<feature type="domain" description="PNPLA" evidence="3">
    <location>
        <begin position="4"/>
        <end position="195"/>
    </location>
</feature>
<evidence type="ECO:0000313" key="5">
    <source>
        <dbReference type="Proteomes" id="UP000324358"/>
    </source>
</evidence>
<dbReference type="Proteomes" id="UP000324358">
    <property type="component" value="Unassembled WGS sequence"/>
</dbReference>
<dbReference type="Gene3D" id="3.40.1090.10">
    <property type="entry name" value="Cytosolic phospholipase A2 catalytic domain"/>
    <property type="match status" value="1"/>
</dbReference>
<organism evidence="4 5">
    <name type="scientific">Bizionia algoritergicola</name>
    <dbReference type="NCBI Taxonomy" id="291187"/>
    <lineage>
        <taxon>Bacteria</taxon>
        <taxon>Pseudomonadati</taxon>
        <taxon>Bacteroidota</taxon>
        <taxon>Flavobacteriia</taxon>
        <taxon>Flavobacteriales</taxon>
        <taxon>Flavobacteriaceae</taxon>
        <taxon>Bizionia</taxon>
    </lineage>
</organism>
<comment type="caution">
    <text evidence="4">The sequence shown here is derived from an EMBL/GenBank/DDBJ whole genome shotgun (WGS) entry which is preliminary data.</text>
</comment>
<dbReference type="InterPro" id="IPR002641">
    <property type="entry name" value="PNPLA_dom"/>
</dbReference>
<dbReference type="PROSITE" id="PS51635">
    <property type="entry name" value="PNPLA"/>
    <property type="match status" value="1"/>
</dbReference>
<keyword evidence="2" id="KW-0442">Lipid degradation</keyword>
<evidence type="ECO:0000256" key="2">
    <source>
        <dbReference type="PROSITE-ProRule" id="PRU01161"/>
    </source>
</evidence>
<evidence type="ECO:0000259" key="3">
    <source>
        <dbReference type="PROSITE" id="PS51635"/>
    </source>
</evidence>
<evidence type="ECO:0000256" key="1">
    <source>
        <dbReference type="ARBA" id="ARBA00023098"/>
    </source>
</evidence>
<accession>A0A5D0QTB2</accession>